<accession>A0A953HSS1</accession>
<keyword evidence="2 5" id="KW-0812">Transmembrane</keyword>
<feature type="transmembrane region" description="Helical" evidence="5">
    <location>
        <begin position="77"/>
        <end position="94"/>
    </location>
</feature>
<evidence type="ECO:0000256" key="4">
    <source>
        <dbReference type="ARBA" id="ARBA00023136"/>
    </source>
</evidence>
<dbReference type="InterPro" id="IPR032808">
    <property type="entry name" value="DoxX"/>
</dbReference>
<sequence>MKENVQFVRTILKYTFGIVPIVAGLDKFTNLLTDWSDYLATWMSGLLPMSPDAFMMVVGVIEIIAGVLVFTKTKMGAYIVMAWLIGITLTLIIGGQFLDVAIRDLVMAVAAYCLAVLHKDSNE</sequence>
<comment type="subcellular location">
    <subcellularLocation>
        <location evidence="1">Membrane</location>
        <topology evidence="1">Multi-pass membrane protein</topology>
    </subcellularLocation>
</comment>
<dbReference type="AlphaFoldDB" id="A0A953HSS1"/>
<keyword evidence="3 5" id="KW-1133">Transmembrane helix</keyword>
<dbReference type="Proteomes" id="UP000753961">
    <property type="component" value="Unassembled WGS sequence"/>
</dbReference>
<protein>
    <submittedName>
        <fullName evidence="6">DoxX family membrane protein</fullName>
    </submittedName>
</protein>
<dbReference type="RefSeq" id="WP_222578764.1">
    <property type="nucleotide sequence ID" value="NZ_JAHVHU010000004.1"/>
</dbReference>
<name>A0A953HSS1_9BACT</name>
<dbReference type="GO" id="GO:0016020">
    <property type="term" value="C:membrane"/>
    <property type="evidence" value="ECO:0007669"/>
    <property type="project" value="UniProtKB-SubCell"/>
</dbReference>
<proteinExistence type="predicted"/>
<evidence type="ECO:0000256" key="2">
    <source>
        <dbReference type="ARBA" id="ARBA00022692"/>
    </source>
</evidence>
<feature type="transmembrane region" description="Helical" evidence="5">
    <location>
        <begin position="12"/>
        <end position="33"/>
    </location>
</feature>
<dbReference type="EMBL" id="JAHVHU010000004">
    <property type="protein sequence ID" value="MBY5957243.1"/>
    <property type="molecule type" value="Genomic_DNA"/>
</dbReference>
<keyword evidence="7" id="KW-1185">Reference proteome</keyword>
<evidence type="ECO:0000256" key="3">
    <source>
        <dbReference type="ARBA" id="ARBA00022989"/>
    </source>
</evidence>
<dbReference type="Pfam" id="PF07681">
    <property type="entry name" value="DoxX"/>
    <property type="match status" value="1"/>
</dbReference>
<organism evidence="6 7">
    <name type="scientific">Membranihabitans marinus</name>
    <dbReference type="NCBI Taxonomy" id="1227546"/>
    <lineage>
        <taxon>Bacteria</taxon>
        <taxon>Pseudomonadati</taxon>
        <taxon>Bacteroidota</taxon>
        <taxon>Saprospiria</taxon>
        <taxon>Saprospirales</taxon>
        <taxon>Saprospiraceae</taxon>
        <taxon>Membranihabitans</taxon>
    </lineage>
</organism>
<evidence type="ECO:0000256" key="5">
    <source>
        <dbReference type="SAM" id="Phobius"/>
    </source>
</evidence>
<evidence type="ECO:0000313" key="7">
    <source>
        <dbReference type="Proteomes" id="UP000753961"/>
    </source>
</evidence>
<keyword evidence="4 5" id="KW-0472">Membrane</keyword>
<reference evidence="6" key="1">
    <citation type="submission" date="2021-06" db="EMBL/GenBank/DDBJ databases">
        <title>44 bacteria genomes isolated from Dapeng, Shenzhen.</title>
        <authorList>
            <person name="Zheng W."/>
            <person name="Yu S."/>
            <person name="Huang Y."/>
        </authorList>
    </citation>
    <scope>NUCLEOTIDE SEQUENCE</scope>
    <source>
        <strain evidence="6">DP5N28-2</strain>
    </source>
</reference>
<comment type="caution">
    <text evidence="6">The sequence shown here is derived from an EMBL/GenBank/DDBJ whole genome shotgun (WGS) entry which is preliminary data.</text>
</comment>
<gene>
    <name evidence="6" type="ORF">KUV50_03785</name>
</gene>
<feature type="transmembrane region" description="Helical" evidence="5">
    <location>
        <begin position="53"/>
        <end position="70"/>
    </location>
</feature>
<evidence type="ECO:0000313" key="6">
    <source>
        <dbReference type="EMBL" id="MBY5957243.1"/>
    </source>
</evidence>
<evidence type="ECO:0000256" key="1">
    <source>
        <dbReference type="ARBA" id="ARBA00004141"/>
    </source>
</evidence>